<name>W7T5B0_9STRA</name>
<evidence type="ECO:0000256" key="1">
    <source>
        <dbReference type="SAM" id="MobiDB-lite"/>
    </source>
</evidence>
<dbReference type="EMBL" id="AZIL01002377">
    <property type="protein sequence ID" value="EWM21722.1"/>
    <property type="molecule type" value="Genomic_DNA"/>
</dbReference>
<evidence type="ECO:0000313" key="2">
    <source>
        <dbReference type="EMBL" id="EWM21722.1"/>
    </source>
</evidence>
<sequence length="111" mass="11767">MVNVEISCTCPHLDVGKLSKPAALPSPPSAIFTAPTSSPSASPTGSRALKRKPAESISSVRTQALANYHRFLQKEEQSMQRAASTGIINDGRGSFNARIESAAITTAHFSR</sequence>
<reference evidence="2 3" key="1">
    <citation type="journal article" date="2014" name="Mol. Plant">
        <title>Chromosome Scale Genome Assembly and Transcriptome Profiling of Nannochloropsis gaditana in Nitrogen Depletion.</title>
        <authorList>
            <person name="Corteggiani Carpinelli E."/>
            <person name="Telatin A."/>
            <person name="Vitulo N."/>
            <person name="Forcato C."/>
            <person name="D'Angelo M."/>
            <person name="Schiavon R."/>
            <person name="Vezzi A."/>
            <person name="Giacometti G.M."/>
            <person name="Morosinotto T."/>
            <person name="Valle G."/>
        </authorList>
    </citation>
    <scope>NUCLEOTIDE SEQUENCE [LARGE SCALE GENOMIC DNA]</scope>
    <source>
        <strain evidence="2 3">B-31</strain>
    </source>
</reference>
<dbReference type="AlphaFoldDB" id="W7T5B0"/>
<gene>
    <name evidence="2" type="ORF">Naga_102638g1</name>
</gene>
<organism evidence="2 3">
    <name type="scientific">Nannochloropsis gaditana</name>
    <dbReference type="NCBI Taxonomy" id="72520"/>
    <lineage>
        <taxon>Eukaryota</taxon>
        <taxon>Sar</taxon>
        <taxon>Stramenopiles</taxon>
        <taxon>Ochrophyta</taxon>
        <taxon>Eustigmatophyceae</taxon>
        <taxon>Eustigmatales</taxon>
        <taxon>Monodopsidaceae</taxon>
        <taxon>Nannochloropsis</taxon>
    </lineage>
</organism>
<evidence type="ECO:0000313" key="3">
    <source>
        <dbReference type="Proteomes" id="UP000019335"/>
    </source>
</evidence>
<accession>W7T5B0</accession>
<dbReference type="Proteomes" id="UP000019335">
    <property type="component" value="Unassembled WGS sequence"/>
</dbReference>
<keyword evidence="3" id="KW-1185">Reference proteome</keyword>
<protein>
    <submittedName>
        <fullName evidence="2">Uncharacterized protein</fullName>
    </submittedName>
</protein>
<proteinExistence type="predicted"/>
<comment type="caution">
    <text evidence="2">The sequence shown here is derived from an EMBL/GenBank/DDBJ whole genome shotgun (WGS) entry which is preliminary data.</text>
</comment>
<feature type="compositionally biased region" description="Low complexity" evidence="1">
    <location>
        <begin position="29"/>
        <end position="44"/>
    </location>
</feature>
<feature type="region of interest" description="Disordered" evidence="1">
    <location>
        <begin position="29"/>
        <end position="56"/>
    </location>
</feature>